<dbReference type="AlphaFoldDB" id="H1Z2Q7"/>
<dbReference type="GO" id="GO:0008817">
    <property type="term" value="F:corrinoid adenosyltransferase activity"/>
    <property type="evidence" value="ECO:0007669"/>
    <property type="project" value="InterPro"/>
</dbReference>
<dbReference type="PIRSF" id="PIRSF015617">
    <property type="entry name" value="Adensltrnsf_CobA"/>
    <property type="match status" value="1"/>
</dbReference>
<dbReference type="InterPro" id="IPR003724">
    <property type="entry name" value="CblAdoTrfase_CobA"/>
</dbReference>
<dbReference type="PANTHER" id="PTHR46638:SF1">
    <property type="entry name" value="CORRINOID ADENOSYLTRANSFERASE"/>
    <property type="match status" value="1"/>
</dbReference>
<dbReference type="InParanoid" id="H1Z2Q7"/>
<dbReference type="RefSeq" id="WP_004078758.1">
    <property type="nucleotide sequence ID" value="NZ_CM001436.1"/>
</dbReference>
<keyword evidence="1" id="KW-0808">Transferase</keyword>
<evidence type="ECO:0000313" key="2">
    <source>
        <dbReference type="Proteomes" id="UP000005741"/>
    </source>
</evidence>
<dbReference type="Pfam" id="PF02572">
    <property type="entry name" value="CobA_CobO_BtuR"/>
    <property type="match status" value="1"/>
</dbReference>
<protein>
    <submittedName>
        <fullName evidence="1">Cob(I)alamin adenosyltransferase</fullName>
    </submittedName>
</protein>
<proteinExistence type="predicted"/>
<gene>
    <name evidence="1" type="ORF">Metlim_2410</name>
</gene>
<dbReference type="GO" id="GO:0005524">
    <property type="term" value="F:ATP binding"/>
    <property type="evidence" value="ECO:0007669"/>
    <property type="project" value="InterPro"/>
</dbReference>
<keyword evidence="2" id="KW-1185">Reference proteome</keyword>
<name>H1Z2Q7_9EURY</name>
<dbReference type="PANTHER" id="PTHR46638">
    <property type="entry name" value="CORRINOID ADENOSYLTRANSFERASE"/>
    <property type="match status" value="1"/>
</dbReference>
<sequence>MKKGYIHINTGDGKGKTTAALGLSVRTLISGGKVFFGQFIKKGNTAELSVPDYFENFTIEQFGEGLLLGRVPDDNDIRSAEEGLKKVAGILRSGEYDLVVMDEVNVAISKGLIKTEDVLSAINNRAEHVEVIMTGRYAPAELIERADLVTEMRKVKHYYDKGVKGREGIEY</sequence>
<dbReference type="InterPro" id="IPR027417">
    <property type="entry name" value="P-loop_NTPase"/>
</dbReference>
<dbReference type="OrthoDB" id="24392at2157"/>
<dbReference type="EMBL" id="CM001436">
    <property type="protein sequence ID" value="EHQ36460.1"/>
    <property type="molecule type" value="Genomic_DNA"/>
</dbReference>
<dbReference type="Gene3D" id="3.40.50.300">
    <property type="entry name" value="P-loop containing nucleotide triphosphate hydrolases"/>
    <property type="match status" value="1"/>
</dbReference>
<evidence type="ECO:0000313" key="1">
    <source>
        <dbReference type="EMBL" id="EHQ36460.1"/>
    </source>
</evidence>
<organism evidence="1 2">
    <name type="scientific">Methanoplanus limicola DSM 2279</name>
    <dbReference type="NCBI Taxonomy" id="937775"/>
    <lineage>
        <taxon>Archaea</taxon>
        <taxon>Methanobacteriati</taxon>
        <taxon>Methanobacteriota</taxon>
        <taxon>Stenosarchaea group</taxon>
        <taxon>Methanomicrobia</taxon>
        <taxon>Methanomicrobiales</taxon>
        <taxon>Methanomicrobiaceae</taxon>
        <taxon>Methanoplanus</taxon>
    </lineage>
</organism>
<dbReference type="STRING" id="937775.Metlim_2410"/>
<reference evidence="1 2" key="1">
    <citation type="submission" date="2011-10" db="EMBL/GenBank/DDBJ databases">
        <title>The Improved High-Quality Draft genome of Methanoplanus limicola DSM 2279.</title>
        <authorList>
            <consortium name="US DOE Joint Genome Institute (JGI-PGF)"/>
            <person name="Lucas S."/>
            <person name="Copeland A."/>
            <person name="Lapidus A."/>
            <person name="Glavina del Rio T."/>
            <person name="Dalin E."/>
            <person name="Tice H."/>
            <person name="Bruce D."/>
            <person name="Goodwin L."/>
            <person name="Pitluck S."/>
            <person name="Peters L."/>
            <person name="Mikhailova N."/>
            <person name="Lu M."/>
            <person name="Kyrpides N."/>
            <person name="Mavromatis K."/>
            <person name="Ivanova N."/>
            <person name="Markowitz V."/>
            <person name="Cheng J.-F."/>
            <person name="Hugenholtz P."/>
            <person name="Woyke T."/>
            <person name="Wu D."/>
            <person name="Wirth R."/>
            <person name="Brambilla E.-M."/>
            <person name="Klenk H.-P."/>
            <person name="Eisen J.A."/>
        </authorList>
    </citation>
    <scope>NUCLEOTIDE SEQUENCE [LARGE SCALE GENOMIC DNA]</scope>
    <source>
        <strain evidence="1 2">DSM 2279</strain>
    </source>
</reference>
<dbReference type="SUPFAM" id="SSF52540">
    <property type="entry name" value="P-loop containing nucleoside triphosphate hydrolases"/>
    <property type="match status" value="1"/>
</dbReference>
<dbReference type="NCBIfam" id="NF004637">
    <property type="entry name" value="PRK05986.1"/>
    <property type="match status" value="1"/>
</dbReference>
<dbReference type="CDD" id="cd00561">
    <property type="entry name" value="CobA_ACA"/>
    <property type="match status" value="1"/>
</dbReference>
<dbReference type="HOGENOM" id="CLU_088595_2_0_2"/>
<dbReference type="GO" id="GO:0009236">
    <property type="term" value="P:cobalamin biosynthetic process"/>
    <property type="evidence" value="ECO:0007669"/>
    <property type="project" value="InterPro"/>
</dbReference>
<dbReference type="Proteomes" id="UP000005741">
    <property type="component" value="Chromosome"/>
</dbReference>
<accession>H1Z2Q7</accession>